<sequence length="106" mass="12590">MKIGQCHQDLQLGFLKFYFENHEFPSREEEDLGKGIKIPVSELLIHLSEFQEYPEYFRVNDPKGFFSQYYFKNNSFRANIWLPKMHQDNNVTTPHPAPAFSMDDVD</sequence>
<name>A0A343C5G0_LENED</name>
<dbReference type="EMBL" id="KY217797">
    <property type="protein sequence ID" value="ARI44238.1"/>
    <property type="molecule type" value="Genomic_DNA"/>
</dbReference>
<gene>
    <name evidence="1" type="primary">orf106</name>
</gene>
<evidence type="ECO:0000313" key="1">
    <source>
        <dbReference type="EMBL" id="ARI44238.1"/>
    </source>
</evidence>
<dbReference type="AlphaFoldDB" id="A0A343C5G0"/>
<reference evidence="1" key="1">
    <citation type="journal article" date="2017" name="Mitochondrial DNA Part B Resour">
        <title>The complete mitochondrial genome of the widely cultivated edible fungus Lentinula edodes.</title>
        <authorList>
            <person name="Yang R."/>
            <person name="Li Y."/>
            <person name="Song X."/>
            <person name="Tang L."/>
            <person name="Li C."/>
            <person name="Tan Q."/>
            <person name="Bao D."/>
        </authorList>
    </citation>
    <scope>NUCLEOTIDE SEQUENCE</scope>
</reference>
<proteinExistence type="predicted"/>
<organism evidence="1">
    <name type="scientific">Lentinula edodes</name>
    <name type="common">Shiitake mushroom</name>
    <name type="synonym">Lentinus edodes</name>
    <dbReference type="NCBI Taxonomy" id="5353"/>
    <lineage>
        <taxon>Eukaryota</taxon>
        <taxon>Fungi</taxon>
        <taxon>Dikarya</taxon>
        <taxon>Basidiomycota</taxon>
        <taxon>Agaricomycotina</taxon>
        <taxon>Agaricomycetes</taxon>
        <taxon>Agaricomycetidae</taxon>
        <taxon>Agaricales</taxon>
        <taxon>Marasmiineae</taxon>
        <taxon>Omphalotaceae</taxon>
        <taxon>Lentinula</taxon>
    </lineage>
</organism>
<protein>
    <submittedName>
        <fullName evidence="1">Uncharacterized protein</fullName>
    </submittedName>
</protein>
<accession>A0A343C5G0</accession>
<keyword evidence="1" id="KW-0496">Mitochondrion</keyword>
<geneLocation type="mitochondrion" evidence="1"/>